<accession>A0A7S4JL12</accession>
<reference evidence="1" key="1">
    <citation type="submission" date="2021-01" db="EMBL/GenBank/DDBJ databases">
        <authorList>
            <person name="Corre E."/>
            <person name="Pelletier E."/>
            <person name="Niang G."/>
            <person name="Scheremetjew M."/>
            <person name="Finn R."/>
            <person name="Kale V."/>
            <person name="Holt S."/>
            <person name="Cochrane G."/>
            <person name="Meng A."/>
            <person name="Brown T."/>
            <person name="Cohen L."/>
        </authorList>
    </citation>
    <scope>NUCLEOTIDE SEQUENCE</scope>
    <source>
        <strain evidence="1">UIO037</strain>
    </source>
</reference>
<sequence length="163" mass="17505">MRLAPSEVVGRRGFACAAALLLSTAPCGRPAPSLAAPSAPKCSFATLESLPDRLTRVANSALGINVKATRSMLTDEPLLADTDQAMLAAFLDVCTPGDETDAQKKDVLKTLSALREELDYQIDKGISDPRLRDADDAAELSRCAKRARGSMQKYLDVVEKQVR</sequence>
<protein>
    <submittedName>
        <fullName evidence="1">Uncharacterized protein</fullName>
    </submittedName>
</protein>
<dbReference type="AlphaFoldDB" id="A0A7S4JL12"/>
<evidence type="ECO:0000313" key="1">
    <source>
        <dbReference type="EMBL" id="CAE2266974.1"/>
    </source>
</evidence>
<dbReference type="EMBL" id="HBKO01038355">
    <property type="protein sequence ID" value="CAE2266974.1"/>
    <property type="molecule type" value="Transcribed_RNA"/>
</dbReference>
<name>A0A7S4JL12_9EUKA</name>
<proteinExistence type="predicted"/>
<gene>
    <name evidence="1" type="ORF">CPOL0286_LOCUS17532</name>
</gene>
<organism evidence="1">
    <name type="scientific">Prymnesium polylepis</name>
    <dbReference type="NCBI Taxonomy" id="72548"/>
    <lineage>
        <taxon>Eukaryota</taxon>
        <taxon>Haptista</taxon>
        <taxon>Haptophyta</taxon>
        <taxon>Prymnesiophyceae</taxon>
        <taxon>Prymnesiales</taxon>
        <taxon>Prymnesiaceae</taxon>
        <taxon>Prymnesium</taxon>
    </lineage>
</organism>